<dbReference type="STRING" id="631362.Thi970DRAFT_03121"/>
<keyword evidence="3" id="KW-0808">Transferase</keyword>
<dbReference type="GO" id="GO:0016787">
    <property type="term" value="F:hydrolase activity"/>
    <property type="evidence" value="ECO:0007669"/>
    <property type="project" value="UniProtKB-KW"/>
</dbReference>
<name>H8Z5Q8_9GAMM</name>
<organism evidence="3 4">
    <name type="scientific">Thiorhodovibrio frisius</name>
    <dbReference type="NCBI Taxonomy" id="631362"/>
    <lineage>
        <taxon>Bacteria</taxon>
        <taxon>Pseudomonadati</taxon>
        <taxon>Pseudomonadota</taxon>
        <taxon>Gammaproteobacteria</taxon>
        <taxon>Chromatiales</taxon>
        <taxon>Chromatiaceae</taxon>
        <taxon>Thiorhodovibrio</taxon>
    </lineage>
</organism>
<evidence type="ECO:0000313" key="4">
    <source>
        <dbReference type="Proteomes" id="UP000002964"/>
    </source>
</evidence>
<gene>
    <name evidence="3" type="ORF">Thi970DRAFT_03121</name>
</gene>
<dbReference type="InterPro" id="IPR029058">
    <property type="entry name" value="AB_hydrolase_fold"/>
</dbReference>
<dbReference type="HOGENOM" id="CLU_020336_7_3_6"/>
<keyword evidence="1 3" id="KW-0378">Hydrolase</keyword>
<dbReference type="InterPro" id="IPR000073">
    <property type="entry name" value="AB_hydrolase_1"/>
</dbReference>
<dbReference type="AlphaFoldDB" id="H8Z5Q8"/>
<dbReference type="PRINTS" id="PR00412">
    <property type="entry name" value="EPOXHYDRLASE"/>
</dbReference>
<dbReference type="RefSeq" id="WP_009149932.1">
    <property type="nucleotide sequence ID" value="NZ_CP121471.1"/>
</dbReference>
<dbReference type="Proteomes" id="UP000002964">
    <property type="component" value="Unassembled WGS sequence"/>
</dbReference>
<evidence type="ECO:0000256" key="1">
    <source>
        <dbReference type="ARBA" id="ARBA00022801"/>
    </source>
</evidence>
<dbReference type="Pfam" id="PF00561">
    <property type="entry name" value="Abhydrolase_1"/>
    <property type="match status" value="1"/>
</dbReference>
<feature type="domain" description="AB hydrolase-1" evidence="2">
    <location>
        <begin position="25"/>
        <end position="266"/>
    </location>
</feature>
<dbReference type="SUPFAM" id="SSF53474">
    <property type="entry name" value="alpha/beta-Hydrolases"/>
    <property type="match status" value="1"/>
</dbReference>
<keyword evidence="3" id="KW-0012">Acyltransferase</keyword>
<keyword evidence="4" id="KW-1185">Reference proteome</keyword>
<reference evidence="3 4" key="2">
    <citation type="submission" date="2011-11" db="EMBL/GenBank/DDBJ databases">
        <authorList>
            <consortium name="US DOE Joint Genome Institute"/>
            <person name="Lucas S."/>
            <person name="Han J."/>
            <person name="Lapidus A."/>
            <person name="Cheng J.-F."/>
            <person name="Goodwin L."/>
            <person name="Pitluck S."/>
            <person name="Peters L."/>
            <person name="Ovchinnikova G."/>
            <person name="Zhang X."/>
            <person name="Detter J.C."/>
            <person name="Han C."/>
            <person name="Tapia R."/>
            <person name="Land M."/>
            <person name="Hauser L."/>
            <person name="Kyrpides N."/>
            <person name="Ivanova N."/>
            <person name="Pagani I."/>
            <person name="Vogl K."/>
            <person name="Liu Z."/>
            <person name="Overmann J."/>
            <person name="Frigaard N.-U."/>
            <person name="Bryant D."/>
            <person name="Woyke T."/>
        </authorList>
    </citation>
    <scope>NUCLEOTIDE SEQUENCE [LARGE SCALE GENOMIC DNA]</scope>
    <source>
        <strain evidence="3 4">970</strain>
    </source>
</reference>
<dbReference type="EMBL" id="JH603170">
    <property type="protein sequence ID" value="EIC19542.1"/>
    <property type="molecule type" value="Genomic_DNA"/>
</dbReference>
<dbReference type="eggNOG" id="COG0596">
    <property type="taxonomic scope" value="Bacteria"/>
</dbReference>
<dbReference type="Gene3D" id="3.40.50.1820">
    <property type="entry name" value="alpha/beta hydrolase"/>
    <property type="match status" value="1"/>
</dbReference>
<proteinExistence type="predicted"/>
<dbReference type="PANTHER" id="PTHR43329">
    <property type="entry name" value="EPOXIDE HYDROLASE"/>
    <property type="match status" value="1"/>
</dbReference>
<protein>
    <submittedName>
        <fullName evidence="3">Putative hydrolase or acyltransferase of alpha/beta superfamily</fullName>
    </submittedName>
</protein>
<evidence type="ECO:0000259" key="2">
    <source>
        <dbReference type="Pfam" id="PF00561"/>
    </source>
</evidence>
<sequence>MIETKTVHVRGIEYAITDSAGQGVPVMLVHGWPDDRTIWRHQQKYLSELGYRVISVDWAGHGDSSKPKDISRYHITELGLDTVFLLDALKIDKVHLIAHDYGATVSWETVANYPKRFQSFCAISVGHAVEILRDIAKGYLFDYLWLILHGMDKASKHWYLSNGAKRFKEKFASHPDANYILSKLLANKETLFWTLWERANPSYNVIYRHYLKGQKDKRITVPTFAIYSKDDEWMTEGQLARSSKYVSSTWRYECVEGGHWVQLQNPREINELLESWLSSQSVNNAKLKN</sequence>
<dbReference type="InterPro" id="IPR000639">
    <property type="entry name" value="Epox_hydrolase-like"/>
</dbReference>
<evidence type="ECO:0000313" key="3">
    <source>
        <dbReference type="EMBL" id="EIC19542.1"/>
    </source>
</evidence>
<dbReference type="GO" id="GO:0016746">
    <property type="term" value="F:acyltransferase activity"/>
    <property type="evidence" value="ECO:0007669"/>
    <property type="project" value="UniProtKB-KW"/>
</dbReference>
<accession>H8Z5Q8</accession>
<reference evidence="4" key="1">
    <citation type="submission" date="2011-06" db="EMBL/GenBank/DDBJ databases">
        <authorList>
            <consortium name="US DOE Joint Genome Institute (JGI-PGF)"/>
            <person name="Lucas S."/>
            <person name="Han J."/>
            <person name="Lapidus A."/>
            <person name="Cheng J.-F."/>
            <person name="Goodwin L."/>
            <person name="Pitluck S."/>
            <person name="Peters L."/>
            <person name="Land M.L."/>
            <person name="Hauser L."/>
            <person name="Vogl K."/>
            <person name="Liu Z."/>
            <person name="Overmann J."/>
            <person name="Frigaard N.-U."/>
            <person name="Bryant D.A."/>
            <person name="Woyke T.J."/>
        </authorList>
    </citation>
    <scope>NUCLEOTIDE SEQUENCE [LARGE SCALE GENOMIC DNA]</scope>
    <source>
        <strain evidence="4">970</strain>
    </source>
</reference>